<keyword evidence="1" id="KW-0472">Membrane</keyword>
<dbReference type="Proteomes" id="UP000231019">
    <property type="component" value="Unassembled WGS sequence"/>
</dbReference>
<reference evidence="3 4" key="1">
    <citation type="submission" date="2017-09" db="EMBL/GenBank/DDBJ databases">
        <title>Depth-based differentiation of microbial function through sediment-hosted aquifers and enrichment of novel symbionts in the deep terrestrial subsurface.</title>
        <authorList>
            <person name="Probst A.J."/>
            <person name="Ladd B."/>
            <person name="Jarett J.K."/>
            <person name="Geller-Mcgrath D.E."/>
            <person name="Sieber C.M."/>
            <person name="Emerson J.B."/>
            <person name="Anantharaman K."/>
            <person name="Thomas B.C."/>
            <person name="Malmstrom R."/>
            <person name="Stieglmeier M."/>
            <person name="Klingl A."/>
            <person name="Woyke T."/>
            <person name="Ryan C.M."/>
            <person name="Banfield J.F."/>
        </authorList>
    </citation>
    <scope>NUCLEOTIDE SEQUENCE [LARGE SCALE GENOMIC DNA]</scope>
    <source>
        <strain evidence="3">CG17_big_fil_post_rev_8_21_14_2_50_48_46</strain>
    </source>
</reference>
<keyword evidence="1" id="KW-0812">Transmembrane</keyword>
<dbReference type="AlphaFoldDB" id="A0A2M7G4Y8"/>
<gene>
    <name evidence="3" type="ORF">COW36_11250</name>
</gene>
<feature type="transmembrane region" description="Helical" evidence="1">
    <location>
        <begin position="38"/>
        <end position="57"/>
    </location>
</feature>
<proteinExistence type="predicted"/>
<comment type="caution">
    <text evidence="3">The sequence shown here is derived from an EMBL/GenBank/DDBJ whole genome shotgun (WGS) entry which is preliminary data.</text>
</comment>
<feature type="chain" id="PRO_5014850595" evidence="2">
    <location>
        <begin position="27"/>
        <end position="153"/>
    </location>
</feature>
<feature type="signal peptide" evidence="2">
    <location>
        <begin position="1"/>
        <end position="26"/>
    </location>
</feature>
<evidence type="ECO:0000313" key="4">
    <source>
        <dbReference type="Proteomes" id="UP000231019"/>
    </source>
</evidence>
<sequence length="153" mass="16925">MYAACMKKRLLTLLPALIMTGLIAWASSQTFSAENTGGLLYLLLAWAFPGFSAETLAGLNTLLRKAGHVTAYGLLALSWLGALQSSFRQRASAREIFFALLIALALASWDEWNQSLIPSRTGTAWDLCWDMGGALLFLCLQFWFSGFYSQRKT</sequence>
<evidence type="ECO:0000313" key="3">
    <source>
        <dbReference type="EMBL" id="PIW16851.1"/>
    </source>
</evidence>
<organism evidence="3 4">
    <name type="scientific">bacterium (Candidatus Blackallbacteria) CG17_big_fil_post_rev_8_21_14_2_50_48_46</name>
    <dbReference type="NCBI Taxonomy" id="2014261"/>
    <lineage>
        <taxon>Bacteria</taxon>
        <taxon>Candidatus Blackallbacteria</taxon>
    </lineage>
</organism>
<evidence type="ECO:0000256" key="1">
    <source>
        <dbReference type="SAM" id="Phobius"/>
    </source>
</evidence>
<keyword evidence="1" id="KW-1133">Transmembrane helix</keyword>
<keyword evidence="2" id="KW-0732">Signal</keyword>
<dbReference type="EMBL" id="PFFQ01000034">
    <property type="protein sequence ID" value="PIW16851.1"/>
    <property type="molecule type" value="Genomic_DNA"/>
</dbReference>
<name>A0A2M7G4Y8_9BACT</name>
<accession>A0A2M7G4Y8</accession>
<dbReference type="NCBIfam" id="NF037970">
    <property type="entry name" value="vanZ_1"/>
    <property type="match status" value="1"/>
</dbReference>
<protein>
    <submittedName>
        <fullName evidence="3">Uncharacterized protein</fullName>
    </submittedName>
</protein>
<feature type="transmembrane region" description="Helical" evidence="1">
    <location>
        <begin position="124"/>
        <end position="144"/>
    </location>
</feature>
<evidence type="ECO:0000256" key="2">
    <source>
        <dbReference type="SAM" id="SignalP"/>
    </source>
</evidence>
<feature type="transmembrane region" description="Helical" evidence="1">
    <location>
        <begin position="93"/>
        <end position="112"/>
    </location>
</feature>